<dbReference type="AlphaFoldDB" id="A0A3S9WB61"/>
<name>A0A3S9WB61_9MICO</name>
<feature type="compositionally biased region" description="Acidic residues" evidence="1">
    <location>
        <begin position="84"/>
        <end position="105"/>
    </location>
</feature>
<keyword evidence="4" id="KW-1185">Reference proteome</keyword>
<organism evidence="3 4">
    <name type="scientific">Microbacterium lemovicicum</name>
    <dbReference type="NCBI Taxonomy" id="1072463"/>
    <lineage>
        <taxon>Bacteria</taxon>
        <taxon>Bacillati</taxon>
        <taxon>Actinomycetota</taxon>
        <taxon>Actinomycetes</taxon>
        <taxon>Micrococcales</taxon>
        <taxon>Microbacteriaceae</taxon>
        <taxon>Microbacterium</taxon>
    </lineage>
</organism>
<accession>A0A3S9WB61</accession>
<dbReference type="OrthoDB" id="5122705at2"/>
<sequence>MHALIDRIATAVTVTPSPEQTVDPVLVTPGPWGFVAIAFLTLAVIALIWDMLRRIRRGRYRAEVNEELDAEEQAERAELATDADSQDIDETLSAEGDTDADTPRR</sequence>
<evidence type="ECO:0000313" key="4">
    <source>
        <dbReference type="Proteomes" id="UP000276888"/>
    </source>
</evidence>
<protein>
    <submittedName>
        <fullName evidence="3">Uncharacterized protein</fullName>
    </submittedName>
</protein>
<reference evidence="3 4" key="1">
    <citation type="submission" date="2018-08" db="EMBL/GenBank/DDBJ databases">
        <title>Microbacterium lemovicicum sp. nov., a bacterium isolated from a natural uranium-rich soil.</title>
        <authorList>
            <person name="ORTET P."/>
        </authorList>
    </citation>
    <scope>NUCLEOTIDE SEQUENCE [LARGE SCALE GENOMIC DNA]</scope>
    <source>
        <strain evidence="3 4">Viu22</strain>
    </source>
</reference>
<dbReference type="Proteomes" id="UP000276888">
    <property type="component" value="Chromosome"/>
</dbReference>
<evidence type="ECO:0000256" key="1">
    <source>
        <dbReference type="SAM" id="MobiDB-lite"/>
    </source>
</evidence>
<keyword evidence="2" id="KW-1133">Transmembrane helix</keyword>
<feature type="region of interest" description="Disordered" evidence="1">
    <location>
        <begin position="64"/>
        <end position="105"/>
    </location>
</feature>
<keyword evidence="2" id="KW-0472">Membrane</keyword>
<keyword evidence="2" id="KW-0812">Transmembrane</keyword>
<dbReference type="RefSeq" id="WP_127095885.1">
    <property type="nucleotide sequence ID" value="NZ_CP031423.1"/>
</dbReference>
<proteinExistence type="predicted"/>
<dbReference type="KEGG" id="mlv:CVS47_01945"/>
<evidence type="ECO:0000256" key="2">
    <source>
        <dbReference type="SAM" id="Phobius"/>
    </source>
</evidence>
<feature type="transmembrane region" description="Helical" evidence="2">
    <location>
        <begin position="32"/>
        <end position="52"/>
    </location>
</feature>
<gene>
    <name evidence="3" type="ORF">CVS47_01945</name>
</gene>
<dbReference type="EMBL" id="CP031423">
    <property type="protein sequence ID" value="AZS37311.1"/>
    <property type="molecule type" value="Genomic_DNA"/>
</dbReference>
<evidence type="ECO:0000313" key="3">
    <source>
        <dbReference type="EMBL" id="AZS37311.1"/>
    </source>
</evidence>